<dbReference type="PANTHER" id="PTHR34700:SF4">
    <property type="entry name" value="PHAGE-LIKE ELEMENT PBSX PROTEIN XKDP"/>
    <property type="match status" value="1"/>
</dbReference>
<feature type="region of interest" description="Disordered" evidence="2">
    <location>
        <begin position="206"/>
        <end position="232"/>
    </location>
</feature>
<dbReference type="InterPro" id="IPR005158">
    <property type="entry name" value="BTAD"/>
</dbReference>
<proteinExistence type="predicted"/>
<dbReference type="InterPro" id="IPR036779">
    <property type="entry name" value="LysM_dom_sf"/>
</dbReference>
<keyword evidence="3" id="KW-1133">Transmembrane helix</keyword>
<dbReference type="SMART" id="SM01043">
    <property type="entry name" value="BTAD"/>
    <property type="match status" value="1"/>
</dbReference>
<dbReference type="EMBL" id="MLCF01000067">
    <property type="protein sequence ID" value="OIV36975.1"/>
    <property type="molecule type" value="Genomic_DNA"/>
</dbReference>
<dbReference type="GO" id="GO:0000160">
    <property type="term" value="P:phosphorelay signal transduction system"/>
    <property type="evidence" value="ECO:0007669"/>
    <property type="project" value="UniProtKB-KW"/>
</dbReference>
<dbReference type="InterPro" id="IPR052196">
    <property type="entry name" value="Bact_Kbp"/>
</dbReference>
<dbReference type="Proteomes" id="UP000243342">
    <property type="component" value="Unassembled WGS sequence"/>
</dbReference>
<reference evidence="5 6" key="1">
    <citation type="submission" date="2016-10" db="EMBL/GenBank/DDBJ databases">
        <title>Genome sequence of Streptomyces gilvigriseus MUSC 26.</title>
        <authorList>
            <person name="Lee L.-H."/>
            <person name="Ser H.-L."/>
        </authorList>
    </citation>
    <scope>NUCLEOTIDE SEQUENCE [LARGE SCALE GENOMIC DNA]</scope>
    <source>
        <strain evidence="5 6">MUSC 26</strain>
    </source>
</reference>
<comment type="caution">
    <text evidence="5">The sequence shown here is derived from an EMBL/GenBank/DDBJ whole genome shotgun (WGS) entry which is preliminary data.</text>
</comment>
<dbReference type="InterPro" id="IPR018392">
    <property type="entry name" value="LysM"/>
</dbReference>
<sequence length="1179" mass="121627">MALAALLGGLPYALLRFGHLPTSGPAFTQLLASFTSIDDGSVLLTVLSLVGWIAWAVFALSTVLELAALLAGVRIRRLPMLGGSRRLASTLLGALILFGSPVAQAANPAQAATASALPQAGTGAARTHQTPAVPAAATVGPAHTVAGTETLWDIAEQHLGAGQRWKEIAQANEGAVMADGQVFDAGQALQPGWVLALPTTATSATATTPAALPTPPHAPSAAPAATPGAGGMLGADHVDVTAATVPVPPAAAQVTVRQGDSLWSIAKARLGDPARYPQIAHLNHLKNPNLILPGWILKLPHAKPPAAQAPHRQTRPTAPVPHQTAPAPSHTPGPAASRPHASSPAQQGAGGLTTHSPAPTTSRPADPRIPAATPAPSQHHAAPTTPAPHTTGHAGAGLAPHSPAATPGSASRPPADPRQPAESASPATPAPSAAGRAQVKAHSDTRVVEAAAAGGVLAASVLLLLGSRRLVQQRRRRHKQRIPMPDGPLGDFEQQMRVAEQPLMEVELVDRALRTLAAHLKQAGRPLPEIAAAVLSAHGVELRLAEPAPPLPPFRAVDGDLGHWLCPPRSTEILAAAEARELPAPYPALVSIGHTEDTGDPVLVDLEALGILQLDGDQDQVHEVLLALAVELAASQLTDGIGVVVTGTGSELQEPFAHLTHYATSAPAIAELAVHASFQRDALAASPHASLREARLEAVGADAFTPTVLLSGAALGSTDAAQLAAMVSEQPRSAVAVVASADPALQVAGTWILPAEPDAAFDLPGLDIPVVLQRLEPDAYAKLLALLETAARTDDVPAPSWAQPESARPAAPQPFPHGSAEAGNGGIDPIPVGDLDTRNAPSASQGEDDDSFAVSPPAAPTLPDAADAEAAASPGAVSQQPDEAEPEGPIGRAAHLSLAHNSPVPQADQDAARHILTALQQPVPDSPHPTVLLLGPVEVAGARGTVEPGRTRALTETAAWMVLNPGLTFQAMDEAVSPGRRVTAGTRNTTISKLRRWLGTTEATDDQPAQPYLPPITGGAYALGPLVSCDWMLFQELYQQGMHRSGEAEDLALARALALVRGRPFAGIDPARYAWAEPVIQEMVSSVLDVAHELAVRRLEAGDYRTAAAAATKGLGALPDAELLFQDLFRIHAASGDSEGLHRAMLRLNAINEQLGVDPQEETVELLEELLHGRRRASA</sequence>
<feature type="transmembrane region" description="Helical" evidence="3">
    <location>
        <begin position="52"/>
        <end position="75"/>
    </location>
</feature>
<dbReference type="PROSITE" id="PS51782">
    <property type="entry name" value="LYSM"/>
    <property type="match status" value="2"/>
</dbReference>
<keyword evidence="1" id="KW-0902">Two-component regulatory system</keyword>
<protein>
    <recommendedName>
        <fullName evidence="4">LysM domain-containing protein</fullName>
    </recommendedName>
</protein>
<evidence type="ECO:0000256" key="3">
    <source>
        <dbReference type="SAM" id="Phobius"/>
    </source>
</evidence>
<dbReference type="Gene3D" id="1.25.40.10">
    <property type="entry name" value="Tetratricopeptide repeat domain"/>
    <property type="match status" value="1"/>
</dbReference>
<dbReference type="InterPro" id="IPR011990">
    <property type="entry name" value="TPR-like_helical_dom_sf"/>
</dbReference>
<dbReference type="Pfam" id="PF03704">
    <property type="entry name" value="BTAD"/>
    <property type="match status" value="1"/>
</dbReference>
<feature type="domain" description="LysM" evidence="4">
    <location>
        <begin position="141"/>
        <end position="191"/>
    </location>
</feature>
<feature type="region of interest" description="Disordered" evidence="2">
    <location>
        <begin position="303"/>
        <end position="441"/>
    </location>
</feature>
<keyword evidence="3" id="KW-0812">Transmembrane</keyword>
<gene>
    <name evidence="5" type="ORF">BIV57_13355</name>
</gene>
<feature type="compositionally biased region" description="Low complexity" evidence="2">
    <location>
        <begin position="332"/>
        <end position="345"/>
    </location>
</feature>
<dbReference type="AlphaFoldDB" id="A0A1J7BE62"/>
<keyword evidence="3" id="KW-0472">Membrane</keyword>
<feature type="compositionally biased region" description="Low complexity" evidence="2">
    <location>
        <begin position="861"/>
        <end position="876"/>
    </location>
</feature>
<dbReference type="CDD" id="cd00118">
    <property type="entry name" value="LysM"/>
    <property type="match status" value="2"/>
</dbReference>
<feature type="region of interest" description="Disordered" evidence="2">
    <location>
        <begin position="796"/>
        <end position="889"/>
    </location>
</feature>
<feature type="compositionally biased region" description="Low complexity" evidence="2">
    <location>
        <begin position="420"/>
        <end position="434"/>
    </location>
</feature>
<dbReference type="STRING" id="1428644.BIV57_13355"/>
<dbReference type="Gene3D" id="3.10.350.10">
    <property type="entry name" value="LysM domain"/>
    <property type="match status" value="2"/>
</dbReference>
<evidence type="ECO:0000256" key="1">
    <source>
        <dbReference type="ARBA" id="ARBA00023012"/>
    </source>
</evidence>
<organism evidence="5 6">
    <name type="scientific">Mangrovactinospora gilvigrisea</name>
    <dbReference type="NCBI Taxonomy" id="1428644"/>
    <lineage>
        <taxon>Bacteria</taxon>
        <taxon>Bacillati</taxon>
        <taxon>Actinomycetota</taxon>
        <taxon>Actinomycetes</taxon>
        <taxon>Kitasatosporales</taxon>
        <taxon>Streptomycetaceae</taxon>
        <taxon>Mangrovactinospora</taxon>
    </lineage>
</organism>
<feature type="compositionally biased region" description="Low complexity" evidence="2">
    <location>
        <begin position="370"/>
        <end position="401"/>
    </location>
</feature>
<keyword evidence="6" id="KW-1185">Reference proteome</keyword>
<dbReference type="SUPFAM" id="SSF48452">
    <property type="entry name" value="TPR-like"/>
    <property type="match status" value="1"/>
</dbReference>
<dbReference type="SUPFAM" id="SSF54106">
    <property type="entry name" value="LysM domain"/>
    <property type="match status" value="1"/>
</dbReference>
<feature type="compositionally biased region" description="Polar residues" evidence="2">
    <location>
        <begin position="353"/>
        <end position="363"/>
    </location>
</feature>
<evidence type="ECO:0000313" key="5">
    <source>
        <dbReference type="EMBL" id="OIV36975.1"/>
    </source>
</evidence>
<feature type="domain" description="LysM" evidence="4">
    <location>
        <begin position="252"/>
        <end position="299"/>
    </location>
</feature>
<accession>A0A1J7BE62</accession>
<dbReference type="PANTHER" id="PTHR34700">
    <property type="entry name" value="POTASSIUM BINDING PROTEIN KBP"/>
    <property type="match status" value="1"/>
</dbReference>
<evidence type="ECO:0000259" key="4">
    <source>
        <dbReference type="PROSITE" id="PS51782"/>
    </source>
</evidence>
<dbReference type="SMART" id="SM00257">
    <property type="entry name" value="LysM"/>
    <property type="match status" value="2"/>
</dbReference>
<evidence type="ECO:0000313" key="6">
    <source>
        <dbReference type="Proteomes" id="UP000243342"/>
    </source>
</evidence>
<evidence type="ECO:0000256" key="2">
    <source>
        <dbReference type="SAM" id="MobiDB-lite"/>
    </source>
</evidence>
<dbReference type="Pfam" id="PF01476">
    <property type="entry name" value="LysM"/>
    <property type="match status" value="1"/>
</dbReference>
<feature type="transmembrane region" description="Helical" evidence="3">
    <location>
        <begin position="87"/>
        <end position="106"/>
    </location>
</feature>
<name>A0A1J7BE62_9ACTN</name>